<dbReference type="InterPro" id="IPR008995">
    <property type="entry name" value="Mo/tungstate-bd_C_term_dom"/>
</dbReference>
<reference evidence="2 3" key="1">
    <citation type="submission" date="2024-10" db="EMBL/GenBank/DDBJ databases">
        <title>The Natural Products Discovery Center: Release of the First 8490 Sequenced Strains for Exploring Actinobacteria Biosynthetic Diversity.</title>
        <authorList>
            <person name="Kalkreuter E."/>
            <person name="Kautsar S.A."/>
            <person name="Yang D."/>
            <person name="Bader C.D."/>
            <person name="Teijaro C.N."/>
            <person name="Fluegel L."/>
            <person name="Davis C.M."/>
            <person name="Simpson J.R."/>
            <person name="Lauterbach L."/>
            <person name="Steele A.D."/>
            <person name="Gui C."/>
            <person name="Meng S."/>
            <person name="Li G."/>
            <person name="Viehrig K."/>
            <person name="Ye F."/>
            <person name="Su P."/>
            <person name="Kiefer A.F."/>
            <person name="Nichols A."/>
            <person name="Cepeda A.J."/>
            <person name="Yan W."/>
            <person name="Fan B."/>
            <person name="Jiang Y."/>
            <person name="Adhikari A."/>
            <person name="Zheng C.-J."/>
            <person name="Schuster L."/>
            <person name="Cowan T.M."/>
            <person name="Smanski M.J."/>
            <person name="Chevrette M.G."/>
            <person name="De Carvalho L.P.S."/>
            <person name="Shen B."/>
        </authorList>
    </citation>
    <scope>NUCLEOTIDE SEQUENCE [LARGE SCALE GENOMIC DNA]</scope>
    <source>
        <strain evidence="2 3">NPDC012605</strain>
    </source>
</reference>
<proteinExistence type="predicted"/>
<dbReference type="RefSeq" id="WP_388307544.1">
    <property type="nucleotide sequence ID" value="NZ_JBIBDZ010000004.1"/>
</dbReference>
<organism evidence="2 3">
    <name type="scientific">Streptomyces flavochromogenes</name>
    <dbReference type="NCBI Taxonomy" id="68199"/>
    <lineage>
        <taxon>Bacteria</taxon>
        <taxon>Bacillati</taxon>
        <taxon>Actinomycetota</taxon>
        <taxon>Actinomycetes</taxon>
        <taxon>Kitasatosporales</taxon>
        <taxon>Streptomycetaceae</taxon>
        <taxon>Streptomyces</taxon>
    </lineage>
</organism>
<protein>
    <submittedName>
        <fullName evidence="2">Uncharacterized protein</fullName>
    </submittedName>
</protein>
<dbReference type="SUPFAM" id="SSF50331">
    <property type="entry name" value="MOP-like"/>
    <property type="match status" value="1"/>
</dbReference>
<gene>
    <name evidence="2" type="ORF">ACFY8C_15870</name>
</gene>
<sequence>MADRVAVLNAGRLEQCAAPAELYRRPATPFVAEFVGTMNRLPGVLMDSGEVEVAGTRLPVDGEAPKLREVDVLVRPENVTVTGAADGETTVVSTSFLGSRHPRPPRPRRYARQGGSLLPGGDRAHPRRACHPRSRPAPRARRAEGRAVTELAAFLFDMDGTLVDTEVLR</sequence>
<name>A0ABW6XQL7_9ACTN</name>
<dbReference type="PANTHER" id="PTHR43875">
    <property type="entry name" value="MALTODEXTRIN IMPORT ATP-BINDING PROTEIN MSMX"/>
    <property type="match status" value="1"/>
</dbReference>
<feature type="compositionally biased region" description="Basic residues" evidence="1">
    <location>
        <begin position="100"/>
        <end position="111"/>
    </location>
</feature>
<accession>A0ABW6XQL7</accession>
<comment type="caution">
    <text evidence="2">The sequence shown here is derived from an EMBL/GenBank/DDBJ whole genome shotgun (WGS) entry which is preliminary data.</text>
</comment>
<evidence type="ECO:0000313" key="3">
    <source>
        <dbReference type="Proteomes" id="UP001602370"/>
    </source>
</evidence>
<feature type="region of interest" description="Disordered" evidence="1">
    <location>
        <begin position="96"/>
        <end position="144"/>
    </location>
</feature>
<dbReference type="Gene3D" id="2.40.50.100">
    <property type="match status" value="1"/>
</dbReference>
<keyword evidence="3" id="KW-1185">Reference proteome</keyword>
<dbReference type="InterPro" id="IPR047641">
    <property type="entry name" value="ABC_transpr_MalK/UgpC-like"/>
</dbReference>
<dbReference type="Proteomes" id="UP001602370">
    <property type="component" value="Unassembled WGS sequence"/>
</dbReference>
<dbReference type="PANTHER" id="PTHR43875:SF1">
    <property type="entry name" value="OSMOPROTECTIVE COMPOUNDS UPTAKE ATP-BINDING PROTEIN GGTA"/>
    <property type="match status" value="1"/>
</dbReference>
<evidence type="ECO:0000313" key="2">
    <source>
        <dbReference type="EMBL" id="MFF5919801.1"/>
    </source>
</evidence>
<evidence type="ECO:0000256" key="1">
    <source>
        <dbReference type="SAM" id="MobiDB-lite"/>
    </source>
</evidence>
<feature type="compositionally biased region" description="Basic residues" evidence="1">
    <location>
        <begin position="125"/>
        <end position="140"/>
    </location>
</feature>
<dbReference type="EMBL" id="JBIBDZ010000004">
    <property type="protein sequence ID" value="MFF5919801.1"/>
    <property type="molecule type" value="Genomic_DNA"/>
</dbReference>